<feature type="transmembrane region" description="Helical" evidence="3">
    <location>
        <begin position="12"/>
        <end position="34"/>
    </location>
</feature>
<keyword evidence="1" id="KW-0645">Protease</keyword>
<dbReference type="Gene3D" id="2.40.10.120">
    <property type="match status" value="1"/>
</dbReference>
<dbReference type="InterPro" id="IPR009003">
    <property type="entry name" value="Peptidase_S1_PA"/>
</dbReference>
<dbReference type="CDD" id="cd00060">
    <property type="entry name" value="FHA"/>
    <property type="match status" value="1"/>
</dbReference>
<organism evidence="5 6">
    <name type="scientific">Candidatus Choladousia intestinavium</name>
    <dbReference type="NCBI Taxonomy" id="2840727"/>
    <lineage>
        <taxon>Bacteria</taxon>
        <taxon>Bacillati</taxon>
        <taxon>Bacillota</taxon>
        <taxon>Clostridia</taxon>
        <taxon>Lachnospirales</taxon>
        <taxon>Lachnospiraceae</taxon>
        <taxon>Lachnospiraceae incertae sedis</taxon>
        <taxon>Candidatus Choladousia</taxon>
    </lineage>
</organism>
<evidence type="ECO:0000256" key="1">
    <source>
        <dbReference type="ARBA" id="ARBA00022670"/>
    </source>
</evidence>
<keyword evidence="3" id="KW-0472">Membrane</keyword>
<dbReference type="PANTHER" id="PTHR43343:SF3">
    <property type="entry name" value="PROTEASE DO-LIKE 8, CHLOROPLASTIC"/>
    <property type="match status" value="1"/>
</dbReference>
<sequence length="439" mass="46773">MNKKKIRKQIIAIVLLVVGLVGIVFGVLGIIGGGGRIEPYEARQGIVLVYAAATAYNEDGSIEQMGGTGTGWAVGKPGKPVEYIVTNGHVVEAAYTYPKMYANMTGTVQVYYSAAENDFAQVEVVYYSPQTEKDIAILKLPTPTNKRVPLTLRESDSVKMSETAYALGYPGDSSIRQTLPAYDLDDVTITKGIISNRVNPNWSTYEAFQMDVSIAAGNSGGPLVDEDGRVIGINSSGAVDQETGLMLGMNYSIIIDELTKILDQERISYTMADGLSWVPAWFVYVFLPVGILALAGGILLLLMSMGKVGAVLSSAGGGEPRRAAARGGGPMGKHAALRGVTGKYAGQSFDLLKGKVILGRNPAACNIVFDKNTPGISGQHCQVAYDATKDCFFITDLGSSYGTFLGNGKKLTANVEESMSAGDTFYLCDNANRFVVVKE</sequence>
<dbReference type="SUPFAM" id="SSF50494">
    <property type="entry name" value="Trypsin-like serine proteases"/>
    <property type="match status" value="1"/>
</dbReference>
<dbReference type="EMBL" id="DVGK01000137">
    <property type="protein sequence ID" value="HIR14618.1"/>
    <property type="molecule type" value="Genomic_DNA"/>
</dbReference>
<proteinExistence type="predicted"/>
<dbReference type="InterPro" id="IPR001940">
    <property type="entry name" value="Peptidase_S1C"/>
</dbReference>
<dbReference type="InterPro" id="IPR008984">
    <property type="entry name" value="SMAD_FHA_dom_sf"/>
</dbReference>
<dbReference type="Pfam" id="PF13365">
    <property type="entry name" value="Trypsin_2"/>
    <property type="match status" value="1"/>
</dbReference>
<gene>
    <name evidence="5" type="ORF">IAB31_11930</name>
</gene>
<protein>
    <submittedName>
        <fullName evidence="5">Trypsin-like peptidase domain-containing protein</fullName>
    </submittedName>
</protein>
<evidence type="ECO:0000313" key="5">
    <source>
        <dbReference type="EMBL" id="HIR14618.1"/>
    </source>
</evidence>
<dbReference type="SMART" id="SM00240">
    <property type="entry name" value="FHA"/>
    <property type="match status" value="1"/>
</dbReference>
<evidence type="ECO:0000313" key="6">
    <source>
        <dbReference type="Proteomes" id="UP000886757"/>
    </source>
</evidence>
<reference evidence="5" key="1">
    <citation type="submission" date="2020-10" db="EMBL/GenBank/DDBJ databases">
        <authorList>
            <person name="Gilroy R."/>
        </authorList>
    </citation>
    <scope>NUCLEOTIDE SEQUENCE</scope>
    <source>
        <strain evidence="5">ChiSjej4B22-8148</strain>
    </source>
</reference>
<name>A0A9D1AE62_9FIRM</name>
<feature type="domain" description="FHA" evidence="4">
    <location>
        <begin position="356"/>
        <end position="410"/>
    </location>
</feature>
<reference evidence="5" key="2">
    <citation type="journal article" date="2021" name="PeerJ">
        <title>Extensive microbial diversity within the chicken gut microbiome revealed by metagenomics and culture.</title>
        <authorList>
            <person name="Gilroy R."/>
            <person name="Ravi A."/>
            <person name="Getino M."/>
            <person name="Pursley I."/>
            <person name="Horton D.L."/>
            <person name="Alikhan N.F."/>
            <person name="Baker D."/>
            <person name="Gharbi K."/>
            <person name="Hall N."/>
            <person name="Watson M."/>
            <person name="Adriaenssens E.M."/>
            <person name="Foster-Nyarko E."/>
            <person name="Jarju S."/>
            <person name="Secka A."/>
            <person name="Antonio M."/>
            <person name="Oren A."/>
            <person name="Chaudhuri R.R."/>
            <person name="La Ragione R."/>
            <person name="Hildebrand F."/>
            <person name="Pallen M.J."/>
        </authorList>
    </citation>
    <scope>NUCLEOTIDE SEQUENCE</scope>
    <source>
        <strain evidence="5">ChiSjej4B22-8148</strain>
    </source>
</reference>
<dbReference type="InterPro" id="IPR000253">
    <property type="entry name" value="FHA_dom"/>
</dbReference>
<evidence type="ECO:0000256" key="3">
    <source>
        <dbReference type="SAM" id="Phobius"/>
    </source>
</evidence>
<keyword evidence="3" id="KW-1133">Transmembrane helix</keyword>
<comment type="caution">
    <text evidence="5">The sequence shown here is derived from an EMBL/GenBank/DDBJ whole genome shotgun (WGS) entry which is preliminary data.</text>
</comment>
<dbReference type="GO" id="GO:0006508">
    <property type="term" value="P:proteolysis"/>
    <property type="evidence" value="ECO:0007669"/>
    <property type="project" value="UniProtKB-KW"/>
</dbReference>
<accession>A0A9D1AE62</accession>
<dbReference type="PANTHER" id="PTHR43343">
    <property type="entry name" value="PEPTIDASE S12"/>
    <property type="match status" value="1"/>
</dbReference>
<keyword evidence="2" id="KW-0378">Hydrolase</keyword>
<dbReference type="AlphaFoldDB" id="A0A9D1AE62"/>
<evidence type="ECO:0000256" key="2">
    <source>
        <dbReference type="ARBA" id="ARBA00022801"/>
    </source>
</evidence>
<dbReference type="PRINTS" id="PR00834">
    <property type="entry name" value="PROTEASES2C"/>
</dbReference>
<dbReference type="Proteomes" id="UP000886757">
    <property type="component" value="Unassembled WGS sequence"/>
</dbReference>
<dbReference type="SUPFAM" id="SSF49879">
    <property type="entry name" value="SMAD/FHA domain"/>
    <property type="match status" value="1"/>
</dbReference>
<dbReference type="GO" id="GO:0004252">
    <property type="term" value="F:serine-type endopeptidase activity"/>
    <property type="evidence" value="ECO:0007669"/>
    <property type="project" value="InterPro"/>
</dbReference>
<feature type="transmembrane region" description="Helical" evidence="3">
    <location>
        <begin position="281"/>
        <end position="302"/>
    </location>
</feature>
<evidence type="ECO:0000259" key="4">
    <source>
        <dbReference type="PROSITE" id="PS50006"/>
    </source>
</evidence>
<keyword evidence="3" id="KW-0812">Transmembrane</keyword>
<dbReference type="Pfam" id="PF00498">
    <property type="entry name" value="FHA"/>
    <property type="match status" value="1"/>
</dbReference>
<dbReference type="Gene3D" id="2.60.200.20">
    <property type="match status" value="1"/>
</dbReference>
<dbReference type="InterPro" id="IPR051201">
    <property type="entry name" value="Chloro_Bact_Ser_Proteases"/>
</dbReference>
<dbReference type="PROSITE" id="PS50006">
    <property type="entry name" value="FHA_DOMAIN"/>
    <property type="match status" value="1"/>
</dbReference>